<dbReference type="RefSeq" id="WP_005371590.1">
    <property type="nucleotide sequence ID" value="NZ_CM001475.1"/>
</dbReference>
<evidence type="ECO:0000313" key="1">
    <source>
        <dbReference type="EMBL" id="EIC29602.1"/>
    </source>
</evidence>
<reference evidence="1 2" key="1">
    <citation type="journal article" date="2013" name="Genome Announc.">
        <title>Genome Sequence of the Obligate Gammaproteobacterial Methanotroph Methylomicrobium album Strain BG8.</title>
        <authorList>
            <person name="Kits K.D."/>
            <person name="Kalyuzhnaya M.G."/>
            <person name="Klotz M.G."/>
            <person name="Jetten M.S."/>
            <person name="Op den Camp H.J."/>
            <person name="Vuilleumier S."/>
            <person name="Bringel F."/>
            <person name="Dispirito A.A."/>
            <person name="Murrell J.C."/>
            <person name="Bruce D."/>
            <person name="Cheng J.F."/>
            <person name="Copeland A."/>
            <person name="Goodwin L."/>
            <person name="Hauser L."/>
            <person name="Lajus A."/>
            <person name="Land M.L."/>
            <person name="Lapidus A."/>
            <person name="Lucas S."/>
            <person name="Medigue C."/>
            <person name="Pitluck S."/>
            <person name="Woyke T."/>
            <person name="Zeytun A."/>
            <person name="Stein L.Y."/>
        </authorList>
    </citation>
    <scope>NUCLEOTIDE SEQUENCE [LARGE SCALE GENOMIC DNA]</scope>
    <source>
        <strain evidence="1 2">BG8</strain>
    </source>
</reference>
<organism evidence="1 2">
    <name type="scientific">Methylomicrobium album BG8</name>
    <dbReference type="NCBI Taxonomy" id="686340"/>
    <lineage>
        <taxon>Bacteria</taxon>
        <taxon>Pseudomonadati</taxon>
        <taxon>Pseudomonadota</taxon>
        <taxon>Gammaproteobacteria</taxon>
        <taxon>Methylococcales</taxon>
        <taxon>Methylococcaceae</taxon>
        <taxon>Methylomicrobium</taxon>
    </lineage>
</organism>
<protein>
    <submittedName>
        <fullName evidence="1">Uncharacterized protein</fullName>
    </submittedName>
</protein>
<dbReference type="EMBL" id="CM001475">
    <property type="protein sequence ID" value="EIC29602.1"/>
    <property type="molecule type" value="Genomic_DNA"/>
</dbReference>
<keyword evidence="2" id="KW-1185">Reference proteome</keyword>
<name>H8GNK9_METAL</name>
<sequence length="180" mass="19550">MKQLIKSALHSFLLIAVCVIVKPVFSQDLNPTEKSPAAAEFNDAQQENPQLTIDVLTAPIKSKAELNKYLQTTPIPQSPLRFLSHTHRLKEFLSSLYFGPRGLTSYKTPALEALTPTQAYQILSLFGLQSTVSMLTSLVPVTPLDNVIMTNTTAAPAISCIFGRDGPGCEARSAAICCRS</sequence>
<dbReference type="AlphaFoldDB" id="H8GNK9"/>
<gene>
    <name evidence="1" type="ORF">Metal_1835</name>
</gene>
<dbReference type="Proteomes" id="UP000005090">
    <property type="component" value="Chromosome"/>
</dbReference>
<accession>H8GNK9</accession>
<proteinExistence type="predicted"/>
<dbReference type="HOGENOM" id="CLU_1494577_0_0_6"/>
<evidence type="ECO:0000313" key="2">
    <source>
        <dbReference type="Proteomes" id="UP000005090"/>
    </source>
</evidence>